<evidence type="ECO:0000313" key="5">
    <source>
        <dbReference type="Proteomes" id="UP001107558"/>
    </source>
</evidence>
<dbReference type="PROSITE" id="PS51450">
    <property type="entry name" value="LRR"/>
    <property type="match status" value="1"/>
</dbReference>
<organism evidence="4 5">
    <name type="scientific">Polypedilum vanderplanki</name>
    <name type="common">Sleeping chironomid midge</name>
    <dbReference type="NCBI Taxonomy" id="319348"/>
    <lineage>
        <taxon>Eukaryota</taxon>
        <taxon>Metazoa</taxon>
        <taxon>Ecdysozoa</taxon>
        <taxon>Arthropoda</taxon>
        <taxon>Hexapoda</taxon>
        <taxon>Insecta</taxon>
        <taxon>Pterygota</taxon>
        <taxon>Neoptera</taxon>
        <taxon>Endopterygota</taxon>
        <taxon>Diptera</taxon>
        <taxon>Nematocera</taxon>
        <taxon>Chironomoidea</taxon>
        <taxon>Chironomidae</taxon>
        <taxon>Chironominae</taxon>
        <taxon>Polypedilum</taxon>
        <taxon>Polypedilum</taxon>
    </lineage>
</organism>
<reference evidence="4" key="1">
    <citation type="submission" date="2021-03" db="EMBL/GenBank/DDBJ databases">
        <title>Chromosome level genome of the anhydrobiotic midge Polypedilum vanderplanki.</title>
        <authorList>
            <person name="Yoshida Y."/>
            <person name="Kikawada T."/>
            <person name="Gusev O."/>
        </authorList>
    </citation>
    <scope>NUCLEOTIDE SEQUENCE</scope>
    <source>
        <strain evidence="4">NIAS01</strain>
        <tissue evidence="4">Whole body or cell culture</tissue>
    </source>
</reference>
<dbReference type="Proteomes" id="UP001107558">
    <property type="component" value="Chromosome 4"/>
</dbReference>
<keyword evidence="1" id="KW-0433">Leucine-rich repeat</keyword>
<dbReference type="PANTHER" id="PTHR45712:SF30">
    <property type="entry name" value="LRRNT DOMAIN-CONTAINING PROTEIN"/>
    <property type="match status" value="1"/>
</dbReference>
<keyword evidence="3" id="KW-0732">Signal</keyword>
<proteinExistence type="predicted"/>
<name>A0A9J6BBX7_POLVA</name>
<dbReference type="Pfam" id="PF13306">
    <property type="entry name" value="LRR_5"/>
    <property type="match status" value="1"/>
</dbReference>
<dbReference type="Gene3D" id="3.80.10.10">
    <property type="entry name" value="Ribonuclease Inhibitor"/>
    <property type="match status" value="2"/>
</dbReference>
<feature type="chain" id="PRO_5039943823" evidence="3">
    <location>
        <begin position="21"/>
        <end position="526"/>
    </location>
</feature>
<dbReference type="InterPro" id="IPR026906">
    <property type="entry name" value="LRR_5"/>
</dbReference>
<dbReference type="InterPro" id="IPR003591">
    <property type="entry name" value="Leu-rich_rpt_typical-subtyp"/>
</dbReference>
<comment type="caution">
    <text evidence="4">The sequence shown here is derived from an EMBL/GenBank/DDBJ whole genome shotgun (WGS) entry which is preliminary data.</text>
</comment>
<dbReference type="EMBL" id="JADBJN010000004">
    <property type="protein sequence ID" value="KAG5667332.1"/>
    <property type="molecule type" value="Genomic_DNA"/>
</dbReference>
<evidence type="ECO:0000313" key="4">
    <source>
        <dbReference type="EMBL" id="KAG5667332.1"/>
    </source>
</evidence>
<gene>
    <name evidence="4" type="ORF">PVAND_015315</name>
</gene>
<evidence type="ECO:0000256" key="3">
    <source>
        <dbReference type="SAM" id="SignalP"/>
    </source>
</evidence>
<dbReference type="InterPro" id="IPR050333">
    <property type="entry name" value="SLRP"/>
</dbReference>
<evidence type="ECO:0000256" key="1">
    <source>
        <dbReference type="ARBA" id="ARBA00022614"/>
    </source>
</evidence>
<sequence>MFSKISILFLFINIFQKSSQEIISDTNFLSEVTATCNYNYHIETNRYSCFLIDANITLPNQTLRIVGQHLPDHTDEHVQALFPLTNSKLYFFNGEIMEKFINLQAMRFSSINEIYGFSENAFNSCRQLTELEFGNLLMTTLPNGLFRNCHQLRNFNILSATSLTSLPSDLFGTSQALINFHLSGTQVTTLPSTIFQYSFNLRTVNLDYNRISTLDSNLFRNSRILESIDLSSNLIADPNIIYNLLNGMTNLRRIVLYSSGISNINLEFFNQFQWLDTFGIRSHVPLTNLGWNRLPESLRTLRAFNLGEPIPQNALSHLYNLRNLLLQGRPIGNFHQYFFQNLTNLEDLSLNDCGITKLHPQLFSSLHRLQNLGLSLNMIEELPAGVFANLNNLGGGMWESISLAFNKIRRLNRNSFGTHPYLVFLALDGNEIYEIERGIFGQSFPNLDYVTLTRNKCVDEMIRENFDENPKLEYCYANWLGIATTSPAMTTSTIMTTSTTDGGKSLKINLITILISVICVILIRNI</sequence>
<keyword evidence="5" id="KW-1185">Reference proteome</keyword>
<dbReference type="InterPro" id="IPR001611">
    <property type="entry name" value="Leu-rich_rpt"/>
</dbReference>
<dbReference type="Pfam" id="PF13855">
    <property type="entry name" value="LRR_8"/>
    <property type="match status" value="1"/>
</dbReference>
<dbReference type="PANTHER" id="PTHR45712">
    <property type="entry name" value="AGAP008170-PA"/>
    <property type="match status" value="1"/>
</dbReference>
<dbReference type="InterPro" id="IPR032675">
    <property type="entry name" value="LRR_dom_sf"/>
</dbReference>
<dbReference type="SMART" id="SM00369">
    <property type="entry name" value="LRR_TYP"/>
    <property type="match status" value="4"/>
</dbReference>
<keyword evidence="2" id="KW-0677">Repeat</keyword>
<evidence type="ECO:0000256" key="2">
    <source>
        <dbReference type="ARBA" id="ARBA00022737"/>
    </source>
</evidence>
<accession>A0A9J6BBX7</accession>
<dbReference type="SUPFAM" id="SSF52058">
    <property type="entry name" value="L domain-like"/>
    <property type="match status" value="2"/>
</dbReference>
<dbReference type="AlphaFoldDB" id="A0A9J6BBX7"/>
<feature type="signal peptide" evidence="3">
    <location>
        <begin position="1"/>
        <end position="20"/>
    </location>
</feature>
<dbReference type="OrthoDB" id="7775762at2759"/>
<protein>
    <submittedName>
        <fullName evidence="4">Uncharacterized protein</fullName>
    </submittedName>
</protein>